<dbReference type="PANTHER" id="PTHR36513:SF1">
    <property type="entry name" value="TRANSMEMBRANE PROTEIN"/>
    <property type="match status" value="1"/>
</dbReference>
<dbReference type="EMBL" id="BMXE01000001">
    <property type="protein sequence ID" value="GHB18965.1"/>
    <property type="molecule type" value="Genomic_DNA"/>
</dbReference>
<reference evidence="2" key="1">
    <citation type="journal article" date="2019" name="Int. J. Syst. Evol. Microbiol.">
        <title>The Global Catalogue of Microorganisms (GCM) 10K type strain sequencing project: providing services to taxonomists for standard genome sequencing and annotation.</title>
        <authorList>
            <consortium name="The Broad Institute Genomics Platform"/>
            <consortium name="The Broad Institute Genome Sequencing Center for Infectious Disease"/>
            <person name="Wu L."/>
            <person name="Ma J."/>
        </authorList>
    </citation>
    <scope>NUCLEOTIDE SEQUENCE [LARGE SCALE GENOMIC DNA]</scope>
    <source>
        <strain evidence="2">KCTC 12861</strain>
    </source>
</reference>
<dbReference type="SUPFAM" id="SSF53474">
    <property type="entry name" value="alpha/beta-Hydrolases"/>
    <property type="match status" value="1"/>
</dbReference>
<dbReference type="InterPro" id="IPR014586">
    <property type="entry name" value="UCP033909"/>
</dbReference>
<evidence type="ECO:0000313" key="2">
    <source>
        <dbReference type="Proteomes" id="UP000637980"/>
    </source>
</evidence>
<protein>
    <recommendedName>
        <fullName evidence="3">Lipoprotein</fullName>
    </recommendedName>
</protein>
<accession>A0ABQ3DWY3</accession>
<evidence type="ECO:0000313" key="1">
    <source>
        <dbReference type="EMBL" id="GHB18965.1"/>
    </source>
</evidence>
<evidence type="ECO:0008006" key="3">
    <source>
        <dbReference type="Google" id="ProtNLM"/>
    </source>
</evidence>
<comment type="caution">
    <text evidence="1">The sequence shown here is derived from an EMBL/GenBank/DDBJ whole genome shotgun (WGS) entry which is preliminary data.</text>
</comment>
<sequence length="375" mass="40711">MLLALAAAVLAACSSRPGPDALQVSLEEGQGTSDVHLLIATTRARTDTPHALFSSERSQELDFASTTISIPPTHEPGKIQWASSPPGDPNTDFVVRQASYIDGEAAFRQQINSEIAKRSPERRDALLFIHGYNTRFSEGVFRLAQIAADSKARRLPVLFTWASSGKLTNYIYDTNSVTIARDGLERVLIDLANSDAKRVTILAHSLGNLLLLETLRQMELKGNGLLKNKKITILMASPDIDIDVFKTMITSLGYRAHPVFVLVSRDDRALRFSRRIAGGKDRVGGIENDEELTNLGVVVIDLSNVEGQDGSNHDKYTQLAQFGPQLIAALQRGTKARSKQSIGGRLGTAGRSFNEFLGNTANVVISTPGTVGSTR</sequence>
<name>A0ABQ3DWY3_9HYPH</name>
<dbReference type="PANTHER" id="PTHR36513">
    <property type="entry name" value="ABC TRANSMEMBRANE TYPE-1 DOMAIN-CONTAINING PROTEIN"/>
    <property type="match status" value="1"/>
</dbReference>
<organism evidence="1 2">
    <name type="scientific">Pseudovibrio japonicus</name>
    <dbReference type="NCBI Taxonomy" id="366534"/>
    <lineage>
        <taxon>Bacteria</taxon>
        <taxon>Pseudomonadati</taxon>
        <taxon>Pseudomonadota</taxon>
        <taxon>Alphaproteobacteria</taxon>
        <taxon>Hyphomicrobiales</taxon>
        <taxon>Stappiaceae</taxon>
        <taxon>Pseudovibrio</taxon>
    </lineage>
</organism>
<dbReference type="Pfam" id="PF05990">
    <property type="entry name" value="DUF900"/>
    <property type="match status" value="1"/>
</dbReference>
<dbReference type="InterPro" id="IPR029058">
    <property type="entry name" value="AB_hydrolase_fold"/>
</dbReference>
<dbReference type="PIRSF" id="PIRSF033909">
    <property type="entry name" value="UCP033909"/>
    <property type="match status" value="1"/>
</dbReference>
<proteinExistence type="predicted"/>
<dbReference type="Proteomes" id="UP000637980">
    <property type="component" value="Unassembled WGS sequence"/>
</dbReference>
<dbReference type="InterPro" id="IPR010297">
    <property type="entry name" value="DUF900_hydrolase"/>
</dbReference>
<keyword evidence="2" id="KW-1185">Reference proteome</keyword>
<gene>
    <name evidence="1" type="ORF">GCM10007094_03470</name>
</gene>